<feature type="signal peptide" evidence="1">
    <location>
        <begin position="1"/>
        <end position="21"/>
    </location>
</feature>
<feature type="domain" description="DUF5016" evidence="2">
    <location>
        <begin position="2"/>
        <end position="121"/>
    </location>
</feature>
<dbReference type="PROSITE" id="PS51257">
    <property type="entry name" value="PROKAR_LIPOPROTEIN"/>
    <property type="match status" value="1"/>
</dbReference>
<evidence type="ECO:0000313" key="5">
    <source>
        <dbReference type="EMBL" id="PVH24986.1"/>
    </source>
</evidence>
<dbReference type="InterPro" id="IPR033430">
    <property type="entry name" value="DUF5121"/>
</dbReference>
<dbReference type="Proteomes" id="UP000245627">
    <property type="component" value="Unassembled WGS sequence"/>
</dbReference>
<dbReference type="OrthoDB" id="1004111at2"/>
<feature type="chain" id="PRO_5015427982" description="DUF5125 domain-containing protein" evidence="1">
    <location>
        <begin position="22"/>
        <end position="442"/>
    </location>
</feature>
<feature type="domain" description="DUF5121" evidence="4">
    <location>
        <begin position="314"/>
        <end position="428"/>
    </location>
</feature>
<proteinExistence type="predicted"/>
<feature type="domain" description="DUF5125" evidence="3">
    <location>
        <begin position="128"/>
        <end position="311"/>
    </location>
</feature>
<dbReference type="Pfam" id="PF16408">
    <property type="entry name" value="DUF5016"/>
    <property type="match status" value="1"/>
</dbReference>
<sequence length="442" mass="48544">MKRYSFLIGCVIALMATTSCQKEQSAMDGSPEMTLHTTYETAYFADSLQFSVDVSDGSGVPLSTLKAYLYYGDEIVSETTIRTKEYGRYEGKLFAPYYAEIPNGAATIKLVLQNINKGTSEEQIAVPLQRPDYPHLTLVAEDGTRHEMSRTALYQYTVEKEFPMKLKGYIEAPAFGAHGNVLQFGYSGDKITQGTNSLISFSYLSDGVYPITFNTMNYAAGPFLSYSINDVDLLLSGEELYTADLSLQKDQVLRIDGIADLADWSIDADYIRQENGEYRFDAMNGTYRITADFVRKYFIIEAMQAGQLAKLNTDGTGAIWIIGEGIGKPNLANQVGWTTEKALCMAPIGNKRYRVTVVGGESMRADNINFKFFHQKGWGGEFGGTHIRTESELIFIGDGTNGRDSGNLGITTGAALEAGSTYVLTVDVSAGNQAAVLTVDKR</sequence>
<comment type="caution">
    <text evidence="5">The sequence shown here is derived from an EMBL/GenBank/DDBJ whole genome shotgun (WGS) entry which is preliminary data.</text>
</comment>
<dbReference type="EMBL" id="QDKG01000004">
    <property type="protein sequence ID" value="PVH24986.1"/>
    <property type="molecule type" value="Genomic_DNA"/>
</dbReference>
<evidence type="ECO:0000256" key="1">
    <source>
        <dbReference type="SAM" id="SignalP"/>
    </source>
</evidence>
<name>A0A2T8HHR7_9SPHI</name>
<accession>A0A2T8HHR7</accession>
<keyword evidence="6" id="KW-1185">Reference proteome</keyword>
<protein>
    <recommendedName>
        <fullName evidence="7">DUF5125 domain-containing protein</fullName>
    </recommendedName>
</protein>
<dbReference type="Pfam" id="PF17165">
    <property type="entry name" value="DUF5121"/>
    <property type="match status" value="1"/>
</dbReference>
<dbReference type="AlphaFoldDB" id="A0A2T8HHR7"/>
<evidence type="ECO:0000313" key="6">
    <source>
        <dbReference type="Proteomes" id="UP000245627"/>
    </source>
</evidence>
<dbReference type="Pfam" id="PF17163">
    <property type="entry name" value="DUF5125"/>
    <property type="match status" value="1"/>
</dbReference>
<reference evidence="5 6" key="1">
    <citation type="submission" date="2018-04" db="EMBL/GenBank/DDBJ databases">
        <title>Sphingobacterium cortibacter sp. nov.</title>
        <authorList>
            <person name="Li Y."/>
        </authorList>
    </citation>
    <scope>NUCLEOTIDE SEQUENCE [LARGE SCALE GENOMIC DNA]</scope>
    <source>
        <strain evidence="5 6">2c-3</strain>
    </source>
</reference>
<gene>
    <name evidence="5" type="ORF">DC487_12820</name>
</gene>
<evidence type="ECO:0000259" key="3">
    <source>
        <dbReference type="Pfam" id="PF17163"/>
    </source>
</evidence>
<evidence type="ECO:0008006" key="7">
    <source>
        <dbReference type="Google" id="ProtNLM"/>
    </source>
</evidence>
<keyword evidence="1" id="KW-0732">Signal</keyword>
<dbReference type="InterPro" id="IPR033429">
    <property type="entry name" value="DUF5125"/>
</dbReference>
<evidence type="ECO:0000259" key="2">
    <source>
        <dbReference type="Pfam" id="PF16408"/>
    </source>
</evidence>
<organism evidence="5 6">
    <name type="scientific">Sphingobacterium corticibacter</name>
    <dbReference type="NCBI Taxonomy" id="2171749"/>
    <lineage>
        <taxon>Bacteria</taxon>
        <taxon>Pseudomonadati</taxon>
        <taxon>Bacteroidota</taxon>
        <taxon>Sphingobacteriia</taxon>
        <taxon>Sphingobacteriales</taxon>
        <taxon>Sphingobacteriaceae</taxon>
        <taxon>Sphingobacterium</taxon>
    </lineage>
</organism>
<evidence type="ECO:0000259" key="4">
    <source>
        <dbReference type="Pfam" id="PF17165"/>
    </source>
</evidence>
<dbReference type="InterPro" id="IPR032184">
    <property type="entry name" value="DUF5016"/>
</dbReference>
<dbReference type="RefSeq" id="WP_116776348.1">
    <property type="nucleotide sequence ID" value="NZ_QDKG01000004.1"/>
</dbReference>